<feature type="transmembrane region" description="Helical" evidence="6">
    <location>
        <begin position="225"/>
        <end position="247"/>
    </location>
</feature>
<dbReference type="SUPFAM" id="SSF103481">
    <property type="entry name" value="Multidrug resistance efflux transporter EmrE"/>
    <property type="match status" value="2"/>
</dbReference>
<feature type="domain" description="EamA" evidence="7">
    <location>
        <begin position="9"/>
        <end position="156"/>
    </location>
</feature>
<keyword evidence="4 6" id="KW-1133">Transmembrane helix</keyword>
<keyword evidence="5 6" id="KW-0472">Membrane</keyword>
<keyword evidence="2" id="KW-1003">Cell membrane</keyword>
<dbReference type="Proteomes" id="UP000887043">
    <property type="component" value="Unassembled WGS sequence"/>
</dbReference>
<comment type="subcellular location">
    <subcellularLocation>
        <location evidence="1">Cell membrane</location>
        <topology evidence="1">Multi-pass membrane protein</topology>
    </subcellularLocation>
</comment>
<name>A0AA37HW52_SEGBR</name>
<feature type="transmembrane region" description="Helical" evidence="6">
    <location>
        <begin position="80"/>
        <end position="105"/>
    </location>
</feature>
<evidence type="ECO:0000256" key="5">
    <source>
        <dbReference type="ARBA" id="ARBA00023136"/>
    </source>
</evidence>
<dbReference type="PANTHER" id="PTHR32322">
    <property type="entry name" value="INNER MEMBRANE TRANSPORTER"/>
    <property type="match status" value="1"/>
</dbReference>
<keyword evidence="3 6" id="KW-0812">Transmembrane</keyword>
<dbReference type="InterPro" id="IPR000620">
    <property type="entry name" value="EamA_dom"/>
</dbReference>
<organism evidence="8 9">
    <name type="scientific">Segatella bryantii</name>
    <name type="common">Prevotella bryantii</name>
    <dbReference type="NCBI Taxonomy" id="77095"/>
    <lineage>
        <taxon>Bacteria</taxon>
        <taxon>Pseudomonadati</taxon>
        <taxon>Bacteroidota</taxon>
        <taxon>Bacteroidia</taxon>
        <taxon>Bacteroidales</taxon>
        <taxon>Prevotellaceae</taxon>
        <taxon>Segatella</taxon>
    </lineage>
</organism>
<sequence length="305" mass="32879">MSIFQKPIWAAIFAFIAAFLWGWAYPLIKLGFAEFGITSDMTGSKMLFAGIRFCLSGIIILSIAKLTHRPFLWKIKASRFGAFLFLMFFALLNTTLHYAAFYIGLSHSQGARAAILNSLSVFTVVILACVFFKSDKMTFRKILGCIIGFLGILALNLGGKESGNFTWLGDGMIIMNALCGAFAGLMTRGVNKIVDVFIGTGYSLGIGGALLIIPGLLMGGSLPQITAWGVIILLLLISISTIGFTLYNKLLTCNPVGKIAIWNSLIPIVGAVTSCLCLGETFHWKYAVAASLATAGIYIINKGKK</sequence>
<evidence type="ECO:0000256" key="6">
    <source>
        <dbReference type="SAM" id="Phobius"/>
    </source>
</evidence>
<evidence type="ECO:0000256" key="4">
    <source>
        <dbReference type="ARBA" id="ARBA00022989"/>
    </source>
</evidence>
<proteinExistence type="predicted"/>
<comment type="caution">
    <text evidence="8">The sequence shown here is derived from an EMBL/GenBank/DDBJ whole genome shotgun (WGS) entry which is preliminary data.</text>
</comment>
<reference evidence="8" key="1">
    <citation type="submission" date="2021-08" db="EMBL/GenBank/DDBJ databases">
        <title>Prevotella lacticifex sp. nov., isolated from rumen of cow.</title>
        <authorList>
            <person name="Shinkai T."/>
            <person name="Ikeyama N."/>
            <person name="Kumagai M."/>
            <person name="Ohmori H."/>
            <person name="Sakamoto M."/>
            <person name="Ohkuma M."/>
            <person name="Mitsumori M."/>
        </authorList>
    </citation>
    <scope>NUCLEOTIDE SEQUENCE</scope>
    <source>
        <strain evidence="8">DSM 11371</strain>
    </source>
</reference>
<dbReference type="GO" id="GO:0005886">
    <property type="term" value="C:plasma membrane"/>
    <property type="evidence" value="ECO:0007669"/>
    <property type="project" value="UniProtKB-SubCell"/>
</dbReference>
<dbReference type="AlphaFoldDB" id="A0AA37HW52"/>
<feature type="transmembrane region" description="Helical" evidence="6">
    <location>
        <begin position="165"/>
        <end position="186"/>
    </location>
</feature>
<evidence type="ECO:0000256" key="1">
    <source>
        <dbReference type="ARBA" id="ARBA00004651"/>
    </source>
</evidence>
<feature type="transmembrane region" description="Helical" evidence="6">
    <location>
        <begin position="46"/>
        <end position="68"/>
    </location>
</feature>
<dbReference type="EMBL" id="BPTR01000001">
    <property type="protein sequence ID" value="GJG26734.1"/>
    <property type="molecule type" value="Genomic_DNA"/>
</dbReference>
<accession>A0AA37HW52</accession>
<gene>
    <name evidence="8" type="ORF">PRRU23_04340</name>
</gene>
<dbReference type="RefSeq" id="WP_006283191.1">
    <property type="nucleotide sequence ID" value="NZ_BPTR01000001.1"/>
</dbReference>
<dbReference type="PANTHER" id="PTHR32322:SF18">
    <property type="entry name" value="S-ADENOSYLMETHIONINE_S-ADENOSYLHOMOCYSTEINE TRANSPORTER"/>
    <property type="match status" value="1"/>
</dbReference>
<dbReference type="Pfam" id="PF00892">
    <property type="entry name" value="EamA"/>
    <property type="match status" value="2"/>
</dbReference>
<evidence type="ECO:0000256" key="2">
    <source>
        <dbReference type="ARBA" id="ARBA00022475"/>
    </source>
</evidence>
<feature type="transmembrane region" description="Helical" evidence="6">
    <location>
        <begin position="139"/>
        <end position="159"/>
    </location>
</feature>
<dbReference type="InterPro" id="IPR037185">
    <property type="entry name" value="EmrE-like"/>
</dbReference>
<evidence type="ECO:0000259" key="7">
    <source>
        <dbReference type="Pfam" id="PF00892"/>
    </source>
</evidence>
<evidence type="ECO:0000313" key="8">
    <source>
        <dbReference type="EMBL" id="GJG26734.1"/>
    </source>
</evidence>
<feature type="transmembrane region" description="Helical" evidence="6">
    <location>
        <begin position="111"/>
        <end position="132"/>
    </location>
</feature>
<dbReference type="InterPro" id="IPR050638">
    <property type="entry name" value="AA-Vitamin_Transporters"/>
</dbReference>
<feature type="transmembrane region" description="Helical" evidence="6">
    <location>
        <begin position="7"/>
        <end position="26"/>
    </location>
</feature>
<feature type="domain" description="EamA" evidence="7">
    <location>
        <begin position="168"/>
        <end position="301"/>
    </location>
</feature>
<evidence type="ECO:0000256" key="3">
    <source>
        <dbReference type="ARBA" id="ARBA00022692"/>
    </source>
</evidence>
<feature type="transmembrane region" description="Helical" evidence="6">
    <location>
        <begin position="259"/>
        <end position="276"/>
    </location>
</feature>
<protein>
    <submittedName>
        <fullName evidence="8">Membrane protein</fullName>
    </submittedName>
</protein>
<evidence type="ECO:0000313" key="9">
    <source>
        <dbReference type="Proteomes" id="UP000887043"/>
    </source>
</evidence>
<feature type="transmembrane region" description="Helical" evidence="6">
    <location>
        <begin position="193"/>
        <end position="213"/>
    </location>
</feature>